<dbReference type="KEGG" id="rpne:NCTC8284_02928"/>
<dbReference type="InterPro" id="IPR015422">
    <property type="entry name" value="PyrdxlP-dep_Trfase_small"/>
</dbReference>
<comment type="cofactor">
    <cofactor evidence="1">
        <name>pyridoxal 5'-phosphate</name>
        <dbReference type="ChEBI" id="CHEBI:597326"/>
    </cofactor>
</comment>
<dbReference type="Gene3D" id="3.90.1150.10">
    <property type="entry name" value="Aspartate Aminotransferase, domain 1"/>
    <property type="match status" value="1"/>
</dbReference>
<proteinExistence type="predicted"/>
<dbReference type="InterPro" id="IPR015424">
    <property type="entry name" value="PyrdxlP-dep_Trfase"/>
</dbReference>
<organism evidence="2 3">
    <name type="scientific">Rodentibacter pneumotropicus</name>
    <dbReference type="NCBI Taxonomy" id="758"/>
    <lineage>
        <taxon>Bacteria</taxon>
        <taxon>Pseudomonadati</taxon>
        <taxon>Pseudomonadota</taxon>
        <taxon>Gammaproteobacteria</taxon>
        <taxon>Pasteurellales</taxon>
        <taxon>Pasteurellaceae</taxon>
        <taxon>Rodentibacter</taxon>
    </lineage>
</organism>
<dbReference type="EC" id="5.4.3.8" evidence="2"/>
<protein>
    <submittedName>
        <fullName evidence="2">Glutamate-1-semialdehyde 2,1-aminomutase</fullName>
        <ecNumber evidence="2">5.4.3.8</ecNumber>
    </submittedName>
</protein>
<name>A0A3S4UAL6_9PAST</name>
<reference evidence="2 3" key="1">
    <citation type="submission" date="2018-12" db="EMBL/GenBank/DDBJ databases">
        <authorList>
            <consortium name="Pathogen Informatics"/>
        </authorList>
    </citation>
    <scope>NUCLEOTIDE SEQUENCE [LARGE SCALE GENOMIC DNA]</scope>
    <source>
        <strain evidence="2 3">NCTC8284</strain>
    </source>
</reference>
<evidence type="ECO:0000256" key="1">
    <source>
        <dbReference type="ARBA" id="ARBA00001933"/>
    </source>
</evidence>
<sequence length="90" mass="10063">MAEKHHVPFIVNYVGGMFGIFFTDQKEVTSYAEVMKCDTEKFKIFFHKMLDLGVYLAPSAFEAGFMSLAHTDEDIAKTLEAADIAFASLS</sequence>
<dbReference type="Proteomes" id="UP000278733">
    <property type="component" value="Chromosome"/>
</dbReference>
<dbReference type="AlphaFoldDB" id="A0A3S4UAL6"/>
<dbReference type="PANTHER" id="PTHR43713:SF3">
    <property type="entry name" value="GLUTAMATE-1-SEMIALDEHYDE 2,1-AMINOMUTASE 1, CHLOROPLASTIC-RELATED"/>
    <property type="match status" value="1"/>
</dbReference>
<dbReference type="GO" id="GO:0042286">
    <property type="term" value="F:glutamate-1-semialdehyde 2,1-aminomutase activity"/>
    <property type="evidence" value="ECO:0007669"/>
    <property type="project" value="UniProtKB-EC"/>
</dbReference>
<keyword evidence="2" id="KW-0413">Isomerase</keyword>
<dbReference type="PANTHER" id="PTHR43713">
    <property type="entry name" value="GLUTAMATE-1-SEMIALDEHYDE 2,1-AMINOMUTASE"/>
    <property type="match status" value="1"/>
</dbReference>
<dbReference type="EMBL" id="LR134405">
    <property type="protein sequence ID" value="VEH67721.1"/>
    <property type="molecule type" value="Genomic_DNA"/>
</dbReference>
<accession>A0A3S4UAL6</accession>
<evidence type="ECO:0000313" key="2">
    <source>
        <dbReference type="EMBL" id="VEH67721.1"/>
    </source>
</evidence>
<gene>
    <name evidence="2" type="primary">hemL_4</name>
    <name evidence="2" type="ORF">NCTC8284_02928</name>
</gene>
<evidence type="ECO:0000313" key="3">
    <source>
        <dbReference type="Proteomes" id="UP000278733"/>
    </source>
</evidence>
<dbReference type="SUPFAM" id="SSF53383">
    <property type="entry name" value="PLP-dependent transferases"/>
    <property type="match status" value="1"/>
</dbReference>